<feature type="non-terminal residue" evidence="1">
    <location>
        <position position="1"/>
    </location>
</feature>
<evidence type="ECO:0000313" key="1">
    <source>
        <dbReference type="EMBL" id="ETN99345.1"/>
    </source>
</evidence>
<name>X6LDA7_RETFI</name>
<accession>X6LDA7</accession>
<reference evidence="1 2" key="1">
    <citation type="journal article" date="2013" name="Curr. Biol.">
        <title>The Genome of the Foraminiferan Reticulomyxa filosa.</title>
        <authorList>
            <person name="Glockner G."/>
            <person name="Hulsmann N."/>
            <person name="Schleicher M."/>
            <person name="Noegel A.A."/>
            <person name="Eichinger L."/>
            <person name="Gallinger C."/>
            <person name="Pawlowski J."/>
            <person name="Sierra R."/>
            <person name="Euteneuer U."/>
            <person name="Pillet L."/>
            <person name="Moustafa A."/>
            <person name="Platzer M."/>
            <person name="Groth M."/>
            <person name="Szafranski K."/>
            <person name="Schliwa M."/>
        </authorList>
    </citation>
    <scope>NUCLEOTIDE SEQUENCE [LARGE SCALE GENOMIC DNA]</scope>
</reference>
<proteinExistence type="predicted"/>
<dbReference type="Proteomes" id="UP000023152">
    <property type="component" value="Unassembled WGS sequence"/>
</dbReference>
<keyword evidence="2" id="KW-1185">Reference proteome</keyword>
<organism evidence="1 2">
    <name type="scientific">Reticulomyxa filosa</name>
    <dbReference type="NCBI Taxonomy" id="46433"/>
    <lineage>
        <taxon>Eukaryota</taxon>
        <taxon>Sar</taxon>
        <taxon>Rhizaria</taxon>
        <taxon>Retaria</taxon>
        <taxon>Foraminifera</taxon>
        <taxon>Monothalamids</taxon>
        <taxon>Reticulomyxidae</taxon>
        <taxon>Reticulomyxa</taxon>
    </lineage>
</organism>
<protein>
    <submittedName>
        <fullName evidence="1">Uncharacterized protein</fullName>
    </submittedName>
</protein>
<sequence>RFLELINEHGLIQPYLLAYFKSNGSNIDKNKEWLKKYIKNATELKESNSNESMKHLYCSDNTSLSPREENIPSIVKDWPYRPIQTDAENSYLRSHNVGYRIRLGNVVYEWFRNQECKSF</sequence>
<evidence type="ECO:0000313" key="2">
    <source>
        <dbReference type="Proteomes" id="UP000023152"/>
    </source>
</evidence>
<dbReference type="AlphaFoldDB" id="X6LDA7"/>
<gene>
    <name evidence="1" type="ORF">RFI_38136</name>
</gene>
<comment type="caution">
    <text evidence="1">The sequence shown here is derived from an EMBL/GenBank/DDBJ whole genome shotgun (WGS) entry which is preliminary data.</text>
</comment>
<dbReference type="EMBL" id="ASPP01044213">
    <property type="protein sequence ID" value="ETN99345.1"/>
    <property type="molecule type" value="Genomic_DNA"/>
</dbReference>
<feature type="non-terminal residue" evidence="1">
    <location>
        <position position="119"/>
    </location>
</feature>